<dbReference type="HOGENOM" id="CLU_064918_0_0_0"/>
<sequence>MQLDRRNFLALPVLSFVVPAANALMNSENGLVSPAAPAFVGPVDFRQNVPAPGTFPAKWICGSESAMDNTDPPVQVHWYNEHTAVLRQNKCYSYEAPFMMLYFGNERVLMIDQGFNSLRSDWPLRDVVDDCIDTWAKKHGHKAEDLELLLAFSHLHADHYAAQNEFVDRPNTRIMGLTHEEMVGFWGMTHYPEQRVVLDLGGREIWIWGSPGHVMSEFAYYDTYTQILYTGDMFYRGRCYISFWQPWFDSMTRLIKFLDDGHPVTHIVGCHVEMGSKGEDYPYGVTWQPEEAPWQLTVAELRHAYEIAKTITKPGIYFTGGVYLCNQTRGTTTIDKNPYAYET</sequence>
<feature type="chain" id="PRO_5003233633" description="Metallo-beta-lactamase domain-containing protein" evidence="1">
    <location>
        <begin position="24"/>
        <end position="343"/>
    </location>
</feature>
<dbReference type="SUPFAM" id="SSF56281">
    <property type="entry name" value="Metallo-hydrolase/oxidoreductase"/>
    <property type="match status" value="1"/>
</dbReference>
<gene>
    <name evidence="3" type="ordered locus">AciX9_2327</name>
</gene>
<dbReference type="InterPro" id="IPR036866">
    <property type="entry name" value="RibonucZ/Hydroxyglut_hydro"/>
</dbReference>
<dbReference type="EMBL" id="CP002480">
    <property type="protein sequence ID" value="ADW69364.1"/>
    <property type="molecule type" value="Genomic_DNA"/>
</dbReference>
<dbReference type="RefSeq" id="WP_013580680.1">
    <property type="nucleotide sequence ID" value="NC_015064.1"/>
</dbReference>
<reference evidence="4" key="1">
    <citation type="submission" date="2011-01" db="EMBL/GenBank/DDBJ databases">
        <title>Complete sequence of chromosome of Acidobacterium sp. MP5ACTX9.</title>
        <authorList>
            <consortium name="US DOE Joint Genome Institute"/>
            <person name="Lucas S."/>
            <person name="Copeland A."/>
            <person name="Lapidus A."/>
            <person name="Cheng J.-F."/>
            <person name="Goodwin L."/>
            <person name="Pitluck S."/>
            <person name="Teshima H."/>
            <person name="Detter J.C."/>
            <person name="Han C."/>
            <person name="Tapia R."/>
            <person name="Land M."/>
            <person name="Hauser L."/>
            <person name="Kyrpides N."/>
            <person name="Ivanova N."/>
            <person name="Ovchinnikova G."/>
            <person name="Pagani I."/>
            <person name="Rawat S.R."/>
            <person name="Mannisto M."/>
            <person name="Haggblom M.M."/>
            <person name="Woyke T."/>
        </authorList>
    </citation>
    <scope>NUCLEOTIDE SEQUENCE [LARGE SCALE GENOMIC DNA]</scope>
    <source>
        <strain evidence="4">MP5ACTX9</strain>
    </source>
</reference>
<dbReference type="Gene3D" id="3.60.15.10">
    <property type="entry name" value="Ribonuclease Z/Hydroxyacylglutathione hydrolase-like"/>
    <property type="match status" value="1"/>
</dbReference>
<keyword evidence="1" id="KW-0732">Signal</keyword>
<feature type="domain" description="Metallo-beta-lactamase" evidence="2">
    <location>
        <begin position="96"/>
        <end position="271"/>
    </location>
</feature>
<accession>E8X3T6</accession>
<proteinExistence type="predicted"/>
<dbReference type="InterPro" id="IPR001279">
    <property type="entry name" value="Metallo-B-lactamas"/>
</dbReference>
<dbReference type="PaxDb" id="1198114-AciX9_2327"/>
<dbReference type="eggNOG" id="COG0491">
    <property type="taxonomic scope" value="Bacteria"/>
</dbReference>
<feature type="signal peptide" evidence="1">
    <location>
        <begin position="1"/>
        <end position="23"/>
    </location>
</feature>
<evidence type="ECO:0000313" key="3">
    <source>
        <dbReference type="EMBL" id="ADW69364.1"/>
    </source>
</evidence>
<evidence type="ECO:0000259" key="2">
    <source>
        <dbReference type="SMART" id="SM00849"/>
    </source>
</evidence>
<protein>
    <recommendedName>
        <fullName evidence="2">Metallo-beta-lactamase domain-containing protein</fullName>
    </recommendedName>
</protein>
<evidence type="ECO:0000256" key="1">
    <source>
        <dbReference type="SAM" id="SignalP"/>
    </source>
</evidence>
<dbReference type="KEGG" id="acm:AciX9_2327"/>
<evidence type="ECO:0000313" key="4">
    <source>
        <dbReference type="Proteomes" id="UP000000343"/>
    </source>
</evidence>
<dbReference type="Pfam" id="PF00753">
    <property type="entry name" value="Lactamase_B"/>
    <property type="match status" value="1"/>
</dbReference>
<name>E8X3T6_GRATM</name>
<organism evidence="4">
    <name type="scientific">Granulicella tundricola (strain ATCC BAA-1859 / DSM 23138 / MP5ACTX9)</name>
    <dbReference type="NCBI Taxonomy" id="1198114"/>
    <lineage>
        <taxon>Bacteria</taxon>
        <taxon>Pseudomonadati</taxon>
        <taxon>Acidobacteriota</taxon>
        <taxon>Terriglobia</taxon>
        <taxon>Terriglobales</taxon>
        <taxon>Acidobacteriaceae</taxon>
        <taxon>Granulicella</taxon>
    </lineage>
</organism>
<dbReference type="AlphaFoldDB" id="E8X3T6"/>
<keyword evidence="4" id="KW-1185">Reference proteome</keyword>
<dbReference type="SMART" id="SM00849">
    <property type="entry name" value="Lactamase_B"/>
    <property type="match status" value="1"/>
</dbReference>
<dbReference type="STRING" id="1198114.AciX9_2327"/>
<dbReference type="Proteomes" id="UP000000343">
    <property type="component" value="Chromosome"/>
</dbReference>